<evidence type="ECO:0000256" key="1">
    <source>
        <dbReference type="ARBA" id="ARBA00004651"/>
    </source>
</evidence>
<dbReference type="SUPFAM" id="SSF81345">
    <property type="entry name" value="ABC transporter involved in vitamin B12 uptake, BtuC"/>
    <property type="match status" value="1"/>
</dbReference>
<dbReference type="Gene3D" id="1.10.3470.10">
    <property type="entry name" value="ABC transporter involved in vitamin B12 uptake, BtuC"/>
    <property type="match status" value="1"/>
</dbReference>
<evidence type="ECO:0000256" key="7">
    <source>
        <dbReference type="ARBA" id="ARBA00023136"/>
    </source>
</evidence>
<feature type="transmembrane region" description="Helical" evidence="8">
    <location>
        <begin position="219"/>
        <end position="240"/>
    </location>
</feature>
<evidence type="ECO:0000256" key="4">
    <source>
        <dbReference type="ARBA" id="ARBA00022475"/>
    </source>
</evidence>
<feature type="transmembrane region" description="Helical" evidence="8">
    <location>
        <begin position="273"/>
        <end position="296"/>
    </location>
</feature>
<keyword evidence="10" id="KW-1185">Reference proteome</keyword>
<comment type="similarity">
    <text evidence="2">Belongs to the binding-protein-dependent transport system permease family. FecCD subfamily.</text>
</comment>
<feature type="transmembrane region" description="Helical" evidence="8">
    <location>
        <begin position="177"/>
        <end position="199"/>
    </location>
</feature>
<feature type="transmembrane region" description="Helical" evidence="8">
    <location>
        <begin position="142"/>
        <end position="165"/>
    </location>
</feature>
<evidence type="ECO:0000256" key="8">
    <source>
        <dbReference type="SAM" id="Phobius"/>
    </source>
</evidence>
<reference evidence="9 10" key="1">
    <citation type="submission" date="2020-12" db="EMBL/GenBank/DDBJ databases">
        <title>Brachybacterium sp. MASK1Z-5, whole genome shotgun sequence.</title>
        <authorList>
            <person name="Tuo L."/>
        </authorList>
    </citation>
    <scope>NUCLEOTIDE SEQUENCE [LARGE SCALE GENOMIC DNA]</scope>
    <source>
        <strain evidence="9 10">MASK1Z-5</strain>
    </source>
</reference>
<organism evidence="9 10">
    <name type="scientific">Brachybacterium halotolerans</name>
    <dbReference type="NCBI Taxonomy" id="2795215"/>
    <lineage>
        <taxon>Bacteria</taxon>
        <taxon>Bacillati</taxon>
        <taxon>Actinomycetota</taxon>
        <taxon>Actinomycetes</taxon>
        <taxon>Micrococcales</taxon>
        <taxon>Dermabacteraceae</taxon>
        <taxon>Brachybacterium</taxon>
    </lineage>
</organism>
<dbReference type="PANTHER" id="PTHR30472:SF25">
    <property type="entry name" value="ABC TRANSPORTER PERMEASE PROTEIN MJ0876-RELATED"/>
    <property type="match status" value="1"/>
</dbReference>
<accession>A0ABS1BBI4</accession>
<keyword evidence="6 8" id="KW-1133">Transmembrane helix</keyword>
<dbReference type="Proteomes" id="UP000612352">
    <property type="component" value="Unassembled WGS sequence"/>
</dbReference>
<dbReference type="InterPro" id="IPR000522">
    <property type="entry name" value="ABC_transptr_permease_BtuC"/>
</dbReference>
<dbReference type="Pfam" id="PF01032">
    <property type="entry name" value="FecCD"/>
    <property type="match status" value="1"/>
</dbReference>
<keyword evidence="3" id="KW-0813">Transport</keyword>
<protein>
    <submittedName>
        <fullName evidence="9">Iron ABC transporter permease</fullName>
    </submittedName>
</protein>
<feature type="transmembrane region" description="Helical" evidence="8">
    <location>
        <begin position="116"/>
        <end position="136"/>
    </location>
</feature>
<name>A0ABS1BBI4_9MICO</name>
<feature type="transmembrane region" description="Helical" evidence="8">
    <location>
        <begin position="308"/>
        <end position="326"/>
    </location>
</feature>
<gene>
    <name evidence="9" type="ORF">I8D64_10590</name>
</gene>
<keyword evidence="7 8" id="KW-0472">Membrane</keyword>
<feature type="transmembrane region" description="Helical" evidence="8">
    <location>
        <begin position="338"/>
        <end position="355"/>
    </location>
</feature>
<feature type="transmembrane region" description="Helical" evidence="8">
    <location>
        <begin position="23"/>
        <end position="44"/>
    </location>
</feature>
<evidence type="ECO:0000256" key="3">
    <source>
        <dbReference type="ARBA" id="ARBA00022448"/>
    </source>
</evidence>
<comment type="caution">
    <text evidence="9">The sequence shown here is derived from an EMBL/GenBank/DDBJ whole genome shotgun (WGS) entry which is preliminary data.</text>
</comment>
<dbReference type="CDD" id="cd06550">
    <property type="entry name" value="TM_ABC_iron-siderophores_like"/>
    <property type="match status" value="1"/>
</dbReference>
<keyword evidence="5 8" id="KW-0812">Transmembrane</keyword>
<dbReference type="EMBL" id="JAEDAJ010000005">
    <property type="protein sequence ID" value="MBK0331852.1"/>
    <property type="molecule type" value="Genomic_DNA"/>
</dbReference>
<dbReference type="InterPro" id="IPR037294">
    <property type="entry name" value="ABC_BtuC-like"/>
</dbReference>
<proteinExistence type="inferred from homology"/>
<evidence type="ECO:0000256" key="2">
    <source>
        <dbReference type="ARBA" id="ARBA00007935"/>
    </source>
</evidence>
<evidence type="ECO:0000256" key="5">
    <source>
        <dbReference type="ARBA" id="ARBA00022692"/>
    </source>
</evidence>
<feature type="transmembrane region" description="Helical" evidence="8">
    <location>
        <begin position="87"/>
        <end position="104"/>
    </location>
</feature>
<keyword evidence="4" id="KW-1003">Cell membrane</keyword>
<dbReference type="PANTHER" id="PTHR30472">
    <property type="entry name" value="FERRIC ENTEROBACTIN TRANSPORT SYSTEM PERMEASE PROTEIN"/>
    <property type="match status" value="1"/>
</dbReference>
<evidence type="ECO:0000256" key="6">
    <source>
        <dbReference type="ARBA" id="ARBA00022989"/>
    </source>
</evidence>
<evidence type="ECO:0000313" key="10">
    <source>
        <dbReference type="Proteomes" id="UP000612352"/>
    </source>
</evidence>
<evidence type="ECO:0000313" key="9">
    <source>
        <dbReference type="EMBL" id="MBK0331852.1"/>
    </source>
</evidence>
<sequence>MTAAEDTAGSAPRRAALERTRRLPLAIGLPISGAVLVVAIVVSIGTGPIQLSPSTVLGVIWHEILGQGAARPALETTVVMDLRMPRVLFGALSGAALAVSGAALQSLFRNPLADPGIIGVSGGASTGAVAAIVLLPPLTGAAVAWVVPAAAFAGGILATTLIYALARPGMDSGTARLLLVGIAIGSAFAAITGFLTFAADDDDLQTVVFWQMGSLGDLDWMKLAIGTPVILVGVVIMILLSRRLDLLTLGDRQAHHLGLDVSTTRKIVIGTTALLTGTSVAFAGTIGFIGLVVPHIVRLICGPAHRGVLPMSAVIGALLIVVADTLSRTVAPPAEVPIGLFTAIMGAPFFLMLVLRSRTVRL</sequence>
<comment type="subcellular location">
    <subcellularLocation>
        <location evidence="1">Cell membrane</location>
        <topology evidence="1">Multi-pass membrane protein</topology>
    </subcellularLocation>
</comment>
<dbReference type="RefSeq" id="WP_200502560.1">
    <property type="nucleotide sequence ID" value="NZ_JAEDAJ010000005.1"/>
</dbReference>